<dbReference type="VEuPathDB" id="FungiDB:CC77DRAFT_1092367"/>
<proteinExistence type="predicted"/>
<feature type="compositionally biased region" description="Acidic residues" evidence="1">
    <location>
        <begin position="730"/>
        <end position="739"/>
    </location>
</feature>
<feature type="region of interest" description="Disordered" evidence="1">
    <location>
        <begin position="1"/>
        <end position="67"/>
    </location>
</feature>
<evidence type="ECO:0000256" key="1">
    <source>
        <dbReference type="SAM" id="MobiDB-lite"/>
    </source>
</evidence>
<feature type="region of interest" description="Disordered" evidence="1">
    <location>
        <begin position="75"/>
        <end position="94"/>
    </location>
</feature>
<feature type="region of interest" description="Disordered" evidence="1">
    <location>
        <begin position="250"/>
        <end position="276"/>
    </location>
</feature>
<keyword evidence="3" id="KW-1185">Reference proteome</keyword>
<feature type="compositionally biased region" description="Basic and acidic residues" evidence="1">
    <location>
        <begin position="148"/>
        <end position="164"/>
    </location>
</feature>
<feature type="compositionally biased region" description="Polar residues" evidence="1">
    <location>
        <begin position="172"/>
        <end position="187"/>
    </location>
</feature>
<evidence type="ECO:0000313" key="3">
    <source>
        <dbReference type="Proteomes" id="UP000077248"/>
    </source>
</evidence>
<protein>
    <submittedName>
        <fullName evidence="2">Uncharacterized protein</fullName>
    </submittedName>
</protein>
<feature type="compositionally biased region" description="Basic and acidic residues" evidence="1">
    <location>
        <begin position="58"/>
        <end position="67"/>
    </location>
</feature>
<feature type="compositionally biased region" description="Basic and acidic residues" evidence="1">
    <location>
        <begin position="669"/>
        <end position="682"/>
    </location>
</feature>
<reference evidence="2 3" key="1">
    <citation type="submission" date="2016-05" db="EMBL/GenBank/DDBJ databases">
        <title>Comparative analysis of secretome profiles of manganese(II)-oxidizing ascomycete fungi.</title>
        <authorList>
            <consortium name="DOE Joint Genome Institute"/>
            <person name="Zeiner C.A."/>
            <person name="Purvine S.O."/>
            <person name="Zink E.M."/>
            <person name="Wu S."/>
            <person name="Pasa-Tolic L."/>
            <person name="Chaput D.L."/>
            <person name="Haridas S."/>
            <person name="Grigoriev I.V."/>
            <person name="Santelli C.M."/>
            <person name="Hansel C.M."/>
        </authorList>
    </citation>
    <scope>NUCLEOTIDE SEQUENCE [LARGE SCALE GENOMIC DNA]</scope>
    <source>
        <strain evidence="2 3">SRC1lrK2f</strain>
    </source>
</reference>
<dbReference type="EMBL" id="KV441473">
    <property type="protein sequence ID" value="OAG22967.1"/>
    <property type="molecule type" value="Genomic_DNA"/>
</dbReference>
<dbReference type="OMA" id="CHANEAQ"/>
<feature type="compositionally biased region" description="Polar residues" evidence="1">
    <location>
        <begin position="683"/>
        <end position="697"/>
    </location>
</feature>
<feature type="compositionally biased region" description="Basic and acidic residues" evidence="1">
    <location>
        <begin position="1"/>
        <end position="22"/>
    </location>
</feature>
<dbReference type="AlphaFoldDB" id="A0A177DTW1"/>
<evidence type="ECO:0000313" key="2">
    <source>
        <dbReference type="EMBL" id="OAG22967.1"/>
    </source>
</evidence>
<organism evidence="2 3">
    <name type="scientific">Alternaria alternata</name>
    <name type="common">Alternaria rot fungus</name>
    <name type="synonym">Torula alternata</name>
    <dbReference type="NCBI Taxonomy" id="5599"/>
    <lineage>
        <taxon>Eukaryota</taxon>
        <taxon>Fungi</taxon>
        <taxon>Dikarya</taxon>
        <taxon>Ascomycota</taxon>
        <taxon>Pezizomycotina</taxon>
        <taxon>Dothideomycetes</taxon>
        <taxon>Pleosporomycetidae</taxon>
        <taxon>Pleosporales</taxon>
        <taxon>Pleosporineae</taxon>
        <taxon>Pleosporaceae</taxon>
        <taxon>Alternaria</taxon>
        <taxon>Alternaria sect. Alternaria</taxon>
        <taxon>Alternaria alternata complex</taxon>
    </lineage>
</organism>
<feature type="region of interest" description="Disordered" evidence="1">
    <location>
        <begin position="655"/>
        <end position="739"/>
    </location>
</feature>
<dbReference type="Proteomes" id="UP000077248">
    <property type="component" value="Unassembled WGS sequence"/>
</dbReference>
<feature type="region of interest" description="Disordered" evidence="1">
    <location>
        <begin position="113"/>
        <end position="198"/>
    </location>
</feature>
<dbReference type="KEGG" id="aalt:CC77DRAFT_1092367"/>
<accession>A0A177DTW1</accession>
<sequence length="739" mass="82604">MSPRRGDAQGERQAHRRDDKRSRNPLAAHTIHDDPMMTQAIRRSLVQGGVDQVPAKRRREENYDNKQHDYKKALIEAGEMQPVAGMKPPRGEGTLMEEIDKNGLEKIPDLAAIQDMSEEEKRRFRSTRFRSTLIGPNKATIPDTASETSRHAEPVHSGKDDHKTVRTPPTKARSNVLTPHAPNQKSEASPVRQPGASNELAGLQSRDEAFDNTNVADPKLRQQSTSKIASEIQAGVVDTREPVATANFTAVPSKADMLPTKRNKRRRDEVEDNDMVPAKRTKKPETVKVNCVAMKRRNQKIKQYLNDQRLHGEQNRLPEEGLTFVAYDAYSIPLLCSRSINHGYPFEIVNKPSDKLKRSFDNESEAEVFGRKMLVLRQEALRLSRKRFWTAEDPGRKKASKRESARIIDDCDLYLYDDKVHVATEQGLLPVAVYLKLIGVPDTQAVRFEGHKPTWMGLITTRPERRRVLKTWEPTSSLRDGGCISITSGSIVVVYEHGIFDTDTTTGEESQMAYGARMDDGVAGWFVYANTCRMDWLEDPKEVSRATPAPAIVDWAKFDFSPLAARAAAQRAALPTPAAAAQDTSNNNEYSAFHLPISKASVLSTRDEPVVASPADPAITAANKQELELDAESTQSSILREREAFSPLSVAGGLFLRHDSPNSQSDESASERDNDVIEKTRDSQYSTTITLPRQATDNRPAIAQDTPIVLGTPAFRPNEPQSKLSRQEEDVLDWDDFDL</sequence>
<dbReference type="RefSeq" id="XP_018388388.1">
    <property type="nucleotide sequence ID" value="XM_018529627.1"/>
</dbReference>
<name>A0A177DTW1_ALTAL</name>
<dbReference type="GeneID" id="29115221"/>
<gene>
    <name evidence="2" type="ORF">CC77DRAFT_1092367</name>
</gene>